<keyword evidence="5 10" id="KW-0548">Nucleotidyltransferase</keyword>
<evidence type="ECO:0000256" key="11">
    <source>
        <dbReference type="SAM" id="MobiDB-lite"/>
    </source>
</evidence>
<comment type="similarity">
    <text evidence="10">Belongs to the adenylate cyclase family. DacA/CdaA subfamily.</text>
</comment>
<evidence type="ECO:0000256" key="7">
    <source>
        <dbReference type="ARBA" id="ARBA00022840"/>
    </source>
</evidence>
<dbReference type="EMBL" id="FOHN01000003">
    <property type="protein sequence ID" value="SES79353.1"/>
    <property type="molecule type" value="Genomic_DNA"/>
</dbReference>
<dbReference type="PROSITE" id="PS51794">
    <property type="entry name" value="DAC"/>
    <property type="match status" value="1"/>
</dbReference>
<dbReference type="SUPFAM" id="SSF143597">
    <property type="entry name" value="YojJ-like"/>
    <property type="match status" value="1"/>
</dbReference>
<dbReference type="GO" id="GO:0006171">
    <property type="term" value="P:cAMP biosynthetic process"/>
    <property type="evidence" value="ECO:0007669"/>
    <property type="project" value="InterPro"/>
</dbReference>
<evidence type="ECO:0000256" key="1">
    <source>
        <dbReference type="ARBA" id="ARBA00000877"/>
    </source>
</evidence>
<feature type="region of interest" description="Disordered" evidence="11">
    <location>
        <begin position="270"/>
        <end position="294"/>
    </location>
</feature>
<evidence type="ECO:0000256" key="3">
    <source>
        <dbReference type="ARBA" id="ARBA00022679"/>
    </source>
</evidence>
<comment type="function">
    <text evidence="10">Catalyzes the condensation of 2 ATP molecules into cyclic di-AMP (c-di-AMP), a second messenger used to regulate differing processes in different bacteria.</text>
</comment>
<dbReference type="InterPro" id="IPR036888">
    <property type="entry name" value="DNA_integrity_DisA_N_sf"/>
</dbReference>
<comment type="caution">
    <text evidence="10">Lacks conserved residue(s) required for the propagation of feature annotation.</text>
</comment>
<organism evidence="13 14">
    <name type="scientific">[Clostridium] polysaccharolyticum</name>
    <dbReference type="NCBI Taxonomy" id="29364"/>
    <lineage>
        <taxon>Bacteria</taxon>
        <taxon>Bacillati</taxon>
        <taxon>Bacillota</taxon>
        <taxon>Clostridia</taxon>
        <taxon>Lachnospirales</taxon>
        <taxon>Lachnospiraceae</taxon>
    </lineage>
</organism>
<dbReference type="GO" id="GO:0004016">
    <property type="term" value="F:adenylate cyclase activity"/>
    <property type="evidence" value="ECO:0007669"/>
    <property type="project" value="UniProtKB-UniRule"/>
</dbReference>
<proteinExistence type="inferred from homology"/>
<dbReference type="GO" id="GO:0005524">
    <property type="term" value="F:ATP binding"/>
    <property type="evidence" value="ECO:0007669"/>
    <property type="project" value="UniProtKB-UniRule"/>
</dbReference>
<dbReference type="FunFam" id="3.40.1700.10:FF:000002">
    <property type="entry name" value="Diadenylate cyclase"/>
    <property type="match status" value="1"/>
</dbReference>
<dbReference type="InterPro" id="IPR003390">
    <property type="entry name" value="DNA_integrity_scan_DisA_N"/>
</dbReference>
<keyword evidence="6 10" id="KW-0547">Nucleotide-binding</keyword>
<dbReference type="AlphaFoldDB" id="A0A1H9ZCZ0"/>
<evidence type="ECO:0000313" key="13">
    <source>
        <dbReference type="EMBL" id="SES79353.1"/>
    </source>
</evidence>
<keyword evidence="9 10" id="KW-0472">Membrane</keyword>
<evidence type="ECO:0000313" key="14">
    <source>
        <dbReference type="Proteomes" id="UP000199800"/>
    </source>
</evidence>
<reference evidence="13 14" key="1">
    <citation type="submission" date="2016-10" db="EMBL/GenBank/DDBJ databases">
        <authorList>
            <person name="de Groot N.N."/>
        </authorList>
    </citation>
    <scope>NUCLEOTIDE SEQUENCE [LARGE SCALE GENOMIC DNA]</scope>
    <source>
        <strain evidence="13 14">DSM 1801</strain>
    </source>
</reference>
<dbReference type="InterPro" id="IPR014046">
    <property type="entry name" value="C-di-AMP_synthase"/>
</dbReference>
<dbReference type="PANTHER" id="PTHR34185">
    <property type="entry name" value="DIADENYLATE CYCLASE"/>
    <property type="match status" value="1"/>
</dbReference>
<evidence type="ECO:0000256" key="2">
    <source>
        <dbReference type="ARBA" id="ARBA00022475"/>
    </source>
</evidence>
<evidence type="ECO:0000256" key="5">
    <source>
        <dbReference type="ARBA" id="ARBA00022695"/>
    </source>
</evidence>
<dbReference type="Pfam" id="PF02457">
    <property type="entry name" value="DAC"/>
    <property type="match status" value="1"/>
</dbReference>
<keyword evidence="14" id="KW-1185">Reference proteome</keyword>
<dbReference type="NCBIfam" id="TIGR00159">
    <property type="entry name" value="diadenylate cyclase CdaA"/>
    <property type="match status" value="1"/>
</dbReference>
<evidence type="ECO:0000256" key="10">
    <source>
        <dbReference type="HAMAP-Rule" id="MF_01499"/>
    </source>
</evidence>
<dbReference type="EC" id="2.7.7.85" evidence="10"/>
<evidence type="ECO:0000256" key="4">
    <source>
        <dbReference type="ARBA" id="ARBA00022692"/>
    </source>
</evidence>
<dbReference type="Pfam" id="PF19293">
    <property type="entry name" value="CdaA_N"/>
    <property type="match status" value="1"/>
</dbReference>
<dbReference type="InterPro" id="IPR034701">
    <property type="entry name" value="CdaA"/>
</dbReference>
<evidence type="ECO:0000256" key="8">
    <source>
        <dbReference type="ARBA" id="ARBA00022989"/>
    </source>
</evidence>
<keyword evidence="2 10" id="KW-1003">Cell membrane</keyword>
<feature type="compositionally biased region" description="Basic and acidic residues" evidence="11">
    <location>
        <begin position="285"/>
        <end position="294"/>
    </location>
</feature>
<dbReference type="InterPro" id="IPR050338">
    <property type="entry name" value="DisA"/>
</dbReference>
<dbReference type="RefSeq" id="WP_092476314.1">
    <property type="nucleotide sequence ID" value="NZ_FOHN01000003.1"/>
</dbReference>
<accession>A0A1H9ZCZ0</accession>
<comment type="subunit">
    <text evidence="10">Probably a homodimer.</text>
</comment>
<protein>
    <recommendedName>
        <fullName evidence="10">Diadenylate cyclase</fullName>
        <shortName evidence="10">DAC</shortName>
        <ecNumber evidence="10">2.7.7.85</ecNumber>
    </recommendedName>
    <alternativeName>
        <fullName evidence="10">Cyclic-di-AMP synthase</fullName>
        <shortName evidence="10">c-di-AMP synthase</shortName>
    </alternativeName>
</protein>
<feature type="transmembrane region" description="Helical" evidence="10">
    <location>
        <begin position="20"/>
        <end position="42"/>
    </location>
</feature>
<evidence type="ECO:0000256" key="6">
    <source>
        <dbReference type="ARBA" id="ARBA00022741"/>
    </source>
</evidence>
<dbReference type="InterPro" id="IPR045585">
    <property type="entry name" value="CdaA_N"/>
</dbReference>
<keyword evidence="3 10" id="KW-0808">Transferase</keyword>
<dbReference type="STRING" id="29364.SAMN04487772_103137"/>
<name>A0A1H9ZCZ0_9FIRM</name>
<dbReference type="OrthoDB" id="9807385at2"/>
<dbReference type="PIRSF" id="PIRSF004793">
    <property type="entry name" value="UCP004793"/>
    <property type="match status" value="1"/>
</dbReference>
<gene>
    <name evidence="10" type="primary">dacA</name>
    <name evidence="13" type="ORF">SAMN04487772_103137</name>
</gene>
<evidence type="ECO:0000256" key="9">
    <source>
        <dbReference type="ARBA" id="ARBA00023136"/>
    </source>
</evidence>
<feature type="domain" description="DAC" evidence="12">
    <location>
        <begin position="92"/>
        <end position="258"/>
    </location>
</feature>
<sequence length="294" mass="32982">METIKNFMSKYFGGLILPDVTPIDIFEIIIIAFALYHIIIWIKTTRAWMLVKGIIVLLVFWVIAVILDMSAILWIFSNSITFLTTAVVIVFQPEIRSALEQIGRKDIFRSLMPFDDTREKSEKSETKIINDIVKATFELAKTKTGALIVLQNEVPLQEYERTGIVLDSVISSQLLINIFEHNTPLHDGAVIIRENRITAATCYLPLSDNMALSKELGTRHRAGVGISEVTDSLTIIVSEETGNVSIALEGELIRGVDGDYLKSKLKQLSGASTETKKKRKLWKGRQKDEGKTAQ</sequence>
<evidence type="ECO:0000259" key="12">
    <source>
        <dbReference type="PROSITE" id="PS51794"/>
    </source>
</evidence>
<keyword evidence="8 10" id="KW-1133">Transmembrane helix</keyword>
<dbReference type="HAMAP" id="MF_01499">
    <property type="entry name" value="DacA"/>
    <property type="match status" value="1"/>
</dbReference>
<dbReference type="GO" id="GO:0106408">
    <property type="term" value="F:diadenylate cyclase activity"/>
    <property type="evidence" value="ECO:0007669"/>
    <property type="project" value="UniProtKB-EC"/>
</dbReference>
<feature type="transmembrane region" description="Helical" evidence="10">
    <location>
        <begin position="49"/>
        <end position="67"/>
    </location>
</feature>
<dbReference type="Gene3D" id="3.40.1700.10">
    <property type="entry name" value="DNA integrity scanning protein, DisA, N-terminal domain"/>
    <property type="match status" value="1"/>
</dbReference>
<dbReference type="Proteomes" id="UP000199800">
    <property type="component" value="Unassembled WGS sequence"/>
</dbReference>
<comment type="catalytic activity">
    <reaction evidence="1 10">
        <text>2 ATP = 3',3'-c-di-AMP + 2 diphosphate</text>
        <dbReference type="Rhea" id="RHEA:35655"/>
        <dbReference type="ChEBI" id="CHEBI:30616"/>
        <dbReference type="ChEBI" id="CHEBI:33019"/>
        <dbReference type="ChEBI" id="CHEBI:71500"/>
        <dbReference type="EC" id="2.7.7.85"/>
    </reaction>
</comment>
<keyword evidence="7 10" id="KW-0067">ATP-binding</keyword>
<keyword evidence="4 10" id="KW-0812">Transmembrane</keyword>
<dbReference type="PANTHER" id="PTHR34185:SF1">
    <property type="entry name" value="DIADENYLATE CYCLASE"/>
    <property type="match status" value="1"/>
</dbReference>